<dbReference type="EMBL" id="CP144106">
    <property type="protein sequence ID" value="WWC91644.1"/>
    <property type="molecule type" value="Genomic_DNA"/>
</dbReference>
<feature type="compositionally biased region" description="Polar residues" evidence="1">
    <location>
        <begin position="213"/>
        <end position="223"/>
    </location>
</feature>
<dbReference type="GO" id="GO:0019902">
    <property type="term" value="F:phosphatase binding"/>
    <property type="evidence" value="ECO:0007669"/>
    <property type="project" value="TreeGrafter"/>
</dbReference>
<feature type="compositionally biased region" description="Polar residues" evidence="1">
    <location>
        <begin position="1003"/>
        <end position="1024"/>
    </location>
</feature>
<reference evidence="3 4" key="1">
    <citation type="submission" date="2024-01" db="EMBL/GenBank/DDBJ databases">
        <title>Comparative genomics of Cryptococcus and Kwoniella reveals pathogenesis evolution and contrasting modes of karyotype evolution via chromosome fusion or intercentromeric recombination.</title>
        <authorList>
            <person name="Coelho M.A."/>
            <person name="David-Palma M."/>
            <person name="Shea T."/>
            <person name="Bowers K."/>
            <person name="McGinley-Smith S."/>
            <person name="Mohammad A.W."/>
            <person name="Gnirke A."/>
            <person name="Yurkov A.M."/>
            <person name="Nowrousian M."/>
            <person name="Sun S."/>
            <person name="Cuomo C.A."/>
            <person name="Heitman J."/>
        </authorList>
    </citation>
    <scope>NUCLEOTIDE SEQUENCE [LARGE SCALE GENOMIC DNA]</scope>
    <source>
        <strain evidence="3 4">CBS 6074</strain>
    </source>
</reference>
<sequence length="1094" mass="128344">MLTASSSSSRSKSTLTDSSSLLANVDLEIVERIFERGKYATSFPQIFRPYTEVLQEYDISPTNDSTYYGFLLKVGVIKAATWGDKWSIWKATHSTSIISPQESLLENENSIKTTELSSNRSFSKSQLPLLRARVPFLASASSDIDEGFAPSIKDDIHGNEKEDSYTEEGSLTLGNRPSPRKELSRSHSSQSRNRMSYDSHRKNTSRSLVGYTPEQSFEITNESLDFDPPMRTSTPIYRSPKYNNSRLINQNPPEYSVSDLSQTIEDFSALGLSTPKGKNTYSPKLPPLTSQSTWINKIDDISEGDRRYMEKKADEFYKLGLMGRCWDMWFKTSEFYRVTYKNIPVARDNLLLRQVLDKWSKATQYQLSLPGTADRHRQLSLKVSILRRWTKKLKEKRLSGLETLWVEERQLKELEELFGVWKNGTDRRRTEKWKLDMANKELYFVQTRDEIILRKSLMHWRIEARGKLAESDREKLILQEAFEDWHYLAAKKRDLGAILVQVQTGKLRHSFEVWRRKSVLKPKEDDFKEACDLGLVKRVWNDWRISSWQAKQSSTFDRRRLLLMTIDKWKTAEQNQKLMERKALIYDKTRLLDKAFRGWKLGSWGKLLFQAKEKRLQEKVWQKWHNKQDGLVQLNNLVDQFVEKRESRKLHNIFSRWRSFTSTRHADQLRAVLIYEQNLQINTLSKWYNSTQIIKTNRGLADKAHAFFLLRTAFKVWRAEQARRNAERWVEVREQETIKNVFSKWRMLSCKYGNLKKAEVVLKDLLEKQSLRNALAKWTHRVIEVKDRELRVSRARDEQTMSQSLMRWRGRLSIIESNRKKADDTLEIRESENLRRIFRFWRGNAKRQKRLRMTANNSLIERDQKLVRSVFEKWYEKKRELELQDIEKEVAFLHENVVLYGVMDKWKAGTQVLPGITANSLRLKRKALHKWFIALERKRRAGELQSERGRKLLSEAFELWRDATVHKAALNARKMRGRSRPSTISDRRTSLGTHLPFSLEKLSSSGNRRITPTSPNFPINNNPAYRTRIDERGRLSPNLNAGNGMSIGDRDNETVHSEPVYSRLRTELGNHEQKKKPRSGSEMLRALKGNIPGR</sequence>
<dbReference type="GeneID" id="91097259"/>
<feature type="compositionally biased region" description="Polar residues" evidence="1">
    <location>
        <begin position="231"/>
        <end position="248"/>
    </location>
</feature>
<dbReference type="Pfam" id="PF08457">
    <property type="entry name" value="Sfi1"/>
    <property type="match status" value="1"/>
</dbReference>
<feature type="compositionally biased region" description="Basic and acidic residues" evidence="1">
    <location>
        <begin position="152"/>
        <end position="164"/>
    </location>
</feature>
<gene>
    <name evidence="3" type="ORF">L201_006590</name>
</gene>
<name>A0AAX4K3G8_9TREE</name>
<dbReference type="AlphaFoldDB" id="A0AAX4K3G8"/>
<dbReference type="PANTHER" id="PTHR22028:SF9">
    <property type="entry name" value="SFI1 SPINDLE BODY DOMAIN-CONTAINING PROTEIN"/>
    <property type="match status" value="1"/>
</dbReference>
<dbReference type="InterPro" id="IPR013665">
    <property type="entry name" value="Sfi1_dom"/>
</dbReference>
<proteinExistence type="predicted"/>
<accession>A0AAX4K3G8</accession>
<organism evidence="3 4">
    <name type="scientific">Kwoniella dendrophila CBS 6074</name>
    <dbReference type="NCBI Taxonomy" id="1295534"/>
    <lineage>
        <taxon>Eukaryota</taxon>
        <taxon>Fungi</taxon>
        <taxon>Dikarya</taxon>
        <taxon>Basidiomycota</taxon>
        <taxon>Agaricomycotina</taxon>
        <taxon>Tremellomycetes</taxon>
        <taxon>Tremellales</taxon>
        <taxon>Cryptococcaceae</taxon>
        <taxon>Kwoniella</taxon>
    </lineage>
</organism>
<evidence type="ECO:0000313" key="4">
    <source>
        <dbReference type="Proteomes" id="UP001355207"/>
    </source>
</evidence>
<feature type="region of interest" description="Disordered" evidence="1">
    <location>
        <begin position="1003"/>
        <end position="1094"/>
    </location>
</feature>
<feature type="region of interest" description="Disordered" evidence="1">
    <location>
        <begin position="148"/>
        <end position="248"/>
    </location>
</feature>
<evidence type="ECO:0000256" key="1">
    <source>
        <dbReference type="SAM" id="MobiDB-lite"/>
    </source>
</evidence>
<dbReference type="Proteomes" id="UP001355207">
    <property type="component" value="Chromosome 9"/>
</dbReference>
<dbReference type="InterPro" id="IPR052270">
    <property type="entry name" value="CACF_protein"/>
</dbReference>
<protein>
    <recommendedName>
        <fullName evidence="2">Sfi1 spindle body domain-containing protein</fullName>
    </recommendedName>
</protein>
<dbReference type="RefSeq" id="XP_066078406.1">
    <property type="nucleotide sequence ID" value="XM_066222309.1"/>
</dbReference>
<feature type="domain" description="Sfi1 spindle body" evidence="2">
    <location>
        <begin position="439"/>
        <end position="877"/>
    </location>
</feature>
<dbReference type="PANTHER" id="PTHR22028">
    <property type="entry name" value="SFI1 SPINDLE BODY DOMAIN-CONTAINING PROTEIN-RELATED"/>
    <property type="match status" value="1"/>
</dbReference>
<evidence type="ECO:0000259" key="2">
    <source>
        <dbReference type="Pfam" id="PF08457"/>
    </source>
</evidence>
<keyword evidence="4" id="KW-1185">Reference proteome</keyword>
<evidence type="ECO:0000313" key="3">
    <source>
        <dbReference type="EMBL" id="WWC91644.1"/>
    </source>
</evidence>